<reference evidence="2" key="1">
    <citation type="journal article" date="2022" name="bioRxiv">
        <title>Sequencing and chromosome-scale assembly of the giantPleurodeles waltlgenome.</title>
        <authorList>
            <person name="Brown T."/>
            <person name="Elewa A."/>
            <person name="Iarovenko S."/>
            <person name="Subramanian E."/>
            <person name="Araus A.J."/>
            <person name="Petzold A."/>
            <person name="Susuki M."/>
            <person name="Suzuki K.-i.T."/>
            <person name="Hayashi T."/>
            <person name="Toyoda A."/>
            <person name="Oliveira C."/>
            <person name="Osipova E."/>
            <person name="Leigh N.D."/>
            <person name="Simon A."/>
            <person name="Yun M.H."/>
        </authorList>
    </citation>
    <scope>NUCLEOTIDE SEQUENCE</scope>
    <source>
        <strain evidence="2">20211129_DDA</strain>
        <tissue evidence="2">Liver</tissue>
    </source>
</reference>
<evidence type="ECO:0000313" key="3">
    <source>
        <dbReference type="Proteomes" id="UP001066276"/>
    </source>
</evidence>
<feature type="compositionally biased region" description="Polar residues" evidence="1">
    <location>
        <begin position="113"/>
        <end position="126"/>
    </location>
</feature>
<feature type="compositionally biased region" description="Basic and acidic residues" evidence="1">
    <location>
        <begin position="48"/>
        <end position="62"/>
    </location>
</feature>
<protein>
    <submittedName>
        <fullName evidence="2">Uncharacterized protein</fullName>
    </submittedName>
</protein>
<evidence type="ECO:0000313" key="2">
    <source>
        <dbReference type="EMBL" id="KAJ1207880.1"/>
    </source>
</evidence>
<proteinExistence type="predicted"/>
<organism evidence="2 3">
    <name type="scientific">Pleurodeles waltl</name>
    <name type="common">Iberian ribbed newt</name>
    <dbReference type="NCBI Taxonomy" id="8319"/>
    <lineage>
        <taxon>Eukaryota</taxon>
        <taxon>Metazoa</taxon>
        <taxon>Chordata</taxon>
        <taxon>Craniata</taxon>
        <taxon>Vertebrata</taxon>
        <taxon>Euteleostomi</taxon>
        <taxon>Amphibia</taxon>
        <taxon>Batrachia</taxon>
        <taxon>Caudata</taxon>
        <taxon>Salamandroidea</taxon>
        <taxon>Salamandridae</taxon>
        <taxon>Pleurodelinae</taxon>
        <taxon>Pleurodeles</taxon>
    </lineage>
</organism>
<feature type="compositionally biased region" description="Acidic residues" evidence="1">
    <location>
        <begin position="23"/>
        <end position="44"/>
    </location>
</feature>
<feature type="compositionally biased region" description="Basic and acidic residues" evidence="1">
    <location>
        <begin position="70"/>
        <end position="85"/>
    </location>
</feature>
<dbReference type="AlphaFoldDB" id="A0AAV7W4U5"/>
<sequence>MDNVFRTRQEEKRSGVEERQESGVEENQESGVEENQESGVEENQESGVEERQESGVEERQESGVEENQESGEKENQESGEKEKTAQETLTRSPQASHDPAGSWLSKMMRRQKQVTLKQDFSGATPNLLNSLPLAMKKLSSPQAFKNEP</sequence>
<name>A0AAV7W4U5_PLEWA</name>
<comment type="caution">
    <text evidence="2">The sequence shown here is derived from an EMBL/GenBank/DDBJ whole genome shotgun (WGS) entry which is preliminary data.</text>
</comment>
<feature type="region of interest" description="Disordered" evidence="1">
    <location>
        <begin position="1"/>
        <end position="126"/>
    </location>
</feature>
<evidence type="ECO:0000256" key="1">
    <source>
        <dbReference type="SAM" id="MobiDB-lite"/>
    </source>
</evidence>
<feature type="compositionally biased region" description="Polar residues" evidence="1">
    <location>
        <begin position="86"/>
        <end position="95"/>
    </location>
</feature>
<dbReference type="Proteomes" id="UP001066276">
    <property type="component" value="Chromosome 1_2"/>
</dbReference>
<feature type="compositionally biased region" description="Basic and acidic residues" evidence="1">
    <location>
        <begin position="1"/>
        <end position="22"/>
    </location>
</feature>
<dbReference type="EMBL" id="JANPWB010000002">
    <property type="protein sequence ID" value="KAJ1207880.1"/>
    <property type="molecule type" value="Genomic_DNA"/>
</dbReference>
<accession>A0AAV7W4U5</accession>
<keyword evidence="3" id="KW-1185">Reference proteome</keyword>
<gene>
    <name evidence="2" type="ORF">NDU88_003270</name>
</gene>